<feature type="compositionally biased region" description="Basic and acidic residues" evidence="1">
    <location>
        <begin position="239"/>
        <end position="250"/>
    </location>
</feature>
<comment type="caution">
    <text evidence="2">The sequence shown here is derived from an EMBL/GenBank/DDBJ whole genome shotgun (WGS) entry which is preliminary data.</text>
</comment>
<feature type="region of interest" description="Disordered" evidence="1">
    <location>
        <begin position="190"/>
        <end position="250"/>
    </location>
</feature>
<dbReference type="Proteomes" id="UP001162031">
    <property type="component" value="Unassembled WGS sequence"/>
</dbReference>
<name>A0AAV0T900_HYABA</name>
<evidence type="ECO:0000313" key="2">
    <source>
        <dbReference type="EMBL" id="CAI5717317.1"/>
    </source>
</evidence>
<evidence type="ECO:0000256" key="1">
    <source>
        <dbReference type="SAM" id="MobiDB-lite"/>
    </source>
</evidence>
<feature type="region of interest" description="Disordered" evidence="1">
    <location>
        <begin position="104"/>
        <end position="171"/>
    </location>
</feature>
<evidence type="ECO:0000313" key="3">
    <source>
        <dbReference type="Proteomes" id="UP001162031"/>
    </source>
</evidence>
<feature type="compositionally biased region" description="Basic and acidic residues" evidence="1">
    <location>
        <begin position="104"/>
        <end position="124"/>
    </location>
</feature>
<organism evidence="2 3">
    <name type="scientific">Hyaloperonospora brassicae</name>
    <name type="common">Brassica downy mildew</name>
    <name type="synonym">Peronospora brassicae</name>
    <dbReference type="NCBI Taxonomy" id="162125"/>
    <lineage>
        <taxon>Eukaryota</taxon>
        <taxon>Sar</taxon>
        <taxon>Stramenopiles</taxon>
        <taxon>Oomycota</taxon>
        <taxon>Peronosporomycetes</taxon>
        <taxon>Peronosporales</taxon>
        <taxon>Peronosporaceae</taxon>
        <taxon>Hyaloperonospora</taxon>
    </lineage>
</organism>
<dbReference type="EMBL" id="CANTFL010000174">
    <property type="protein sequence ID" value="CAI5717317.1"/>
    <property type="molecule type" value="Genomic_DNA"/>
</dbReference>
<keyword evidence="3" id="KW-1185">Reference proteome</keyword>
<gene>
    <name evidence="2" type="ORF">HBR001_LOCUS1795</name>
</gene>
<feature type="compositionally biased region" description="Basic residues" evidence="1">
    <location>
        <begin position="229"/>
        <end position="238"/>
    </location>
</feature>
<proteinExistence type="predicted"/>
<dbReference type="AlphaFoldDB" id="A0AAV0T900"/>
<accession>A0AAV0T900</accession>
<reference evidence="2" key="1">
    <citation type="submission" date="2022-12" db="EMBL/GenBank/DDBJ databases">
        <authorList>
            <person name="Webb A."/>
        </authorList>
    </citation>
    <scope>NUCLEOTIDE SEQUENCE</scope>
    <source>
        <strain evidence="2">Hp1</strain>
    </source>
</reference>
<sequence length="250" mass="28971">MRGCDWNRVDDDTAATEVTRASRALKARAGGSRGVMAYLDKTRRHNARTDVNKLFLLSTIRRLYFVFELREIVLAVCGHSVDLHNRRQQEDKCWSMRRMERKLDASRDECRPRTTSRRRDEKTRREAKRRRSPSRSQSPSRSKRCQEDRKARGRSCSSGGGYNKTREDRDARSYWARKKAEKSAAIWGNLYSKGTVSTENAPAFSSEAESTDDDVKLADVKTSIVPERSRKKHRRDKKKRDGNNDKVATR</sequence>
<protein>
    <submittedName>
        <fullName evidence="2">Uncharacterized protein</fullName>
    </submittedName>
</protein>